<dbReference type="EMBL" id="AP017646">
    <property type="protein sequence ID" value="BAW28751.1"/>
    <property type="molecule type" value="Genomic_DNA"/>
</dbReference>
<evidence type="ECO:0000313" key="2">
    <source>
        <dbReference type="Proteomes" id="UP000265557"/>
    </source>
</evidence>
<reference evidence="1 2" key="1">
    <citation type="submission" date="2016-09" db="EMBL/GenBank/DDBJ databases">
        <title>Complete Genome Sequence of Methanosarcina thermophila MT-1.</title>
        <authorList>
            <person name="Kouzuma A."/>
        </authorList>
    </citation>
    <scope>NUCLEOTIDE SEQUENCE [LARGE SCALE GENOMIC DNA]</scope>
    <source>
        <strain evidence="1 2">MT-1</strain>
    </source>
</reference>
<dbReference type="Proteomes" id="UP000265557">
    <property type="component" value="Chromosome"/>
</dbReference>
<dbReference type="AlphaFoldDB" id="A0A3G9CVF6"/>
<gene>
    <name evidence="1" type="ORF">MESMT1_0821</name>
</gene>
<protein>
    <submittedName>
        <fullName evidence="1">Uncharacterized protein</fullName>
    </submittedName>
</protein>
<name>A0A3G9CVF6_METTE</name>
<proteinExistence type="predicted"/>
<evidence type="ECO:0000313" key="1">
    <source>
        <dbReference type="EMBL" id="BAW28751.1"/>
    </source>
</evidence>
<sequence>MFGALHIRMQDPLKQGLKQSGPSMYFTRIGIRMQDPLKQGLKLYKVKVETKFQPLFECKIH</sequence>
<organism evidence="1 2">
    <name type="scientific">Methanosarcina thermophila</name>
    <dbReference type="NCBI Taxonomy" id="2210"/>
    <lineage>
        <taxon>Archaea</taxon>
        <taxon>Methanobacteriati</taxon>
        <taxon>Methanobacteriota</taxon>
        <taxon>Stenosarchaea group</taxon>
        <taxon>Methanomicrobia</taxon>
        <taxon>Methanosarcinales</taxon>
        <taxon>Methanosarcinaceae</taxon>
        <taxon>Methanosarcina</taxon>
    </lineage>
</organism>
<accession>A0A3G9CVF6</accession>